<feature type="compositionally biased region" description="Basic and acidic residues" evidence="1">
    <location>
        <begin position="160"/>
        <end position="173"/>
    </location>
</feature>
<feature type="region of interest" description="Disordered" evidence="1">
    <location>
        <begin position="69"/>
        <end position="112"/>
    </location>
</feature>
<protein>
    <submittedName>
        <fullName evidence="2">Uncharacterized protein</fullName>
    </submittedName>
</protein>
<accession>A0A0D1E7I1</accession>
<feature type="compositionally biased region" description="Low complexity" evidence="1">
    <location>
        <begin position="671"/>
        <end position="689"/>
    </location>
</feature>
<feature type="compositionally biased region" description="Low complexity" evidence="1">
    <location>
        <begin position="74"/>
        <end position="95"/>
    </location>
</feature>
<organism evidence="2 3">
    <name type="scientific">Mycosarcoma maydis</name>
    <name type="common">Corn smut fungus</name>
    <name type="synonym">Ustilago maydis</name>
    <dbReference type="NCBI Taxonomy" id="5270"/>
    <lineage>
        <taxon>Eukaryota</taxon>
        <taxon>Fungi</taxon>
        <taxon>Dikarya</taxon>
        <taxon>Basidiomycota</taxon>
        <taxon>Ustilaginomycotina</taxon>
        <taxon>Ustilaginomycetes</taxon>
        <taxon>Ustilaginales</taxon>
        <taxon>Ustilaginaceae</taxon>
        <taxon>Mycosarcoma</taxon>
    </lineage>
</organism>
<dbReference type="Proteomes" id="UP000000561">
    <property type="component" value="Chromosome 3"/>
</dbReference>
<feature type="region of interest" description="Disordered" evidence="1">
    <location>
        <begin position="649"/>
        <end position="692"/>
    </location>
</feature>
<evidence type="ECO:0000313" key="3">
    <source>
        <dbReference type="Proteomes" id="UP000000561"/>
    </source>
</evidence>
<dbReference type="OrthoDB" id="2536675at2759"/>
<evidence type="ECO:0000256" key="1">
    <source>
        <dbReference type="SAM" id="MobiDB-lite"/>
    </source>
</evidence>
<dbReference type="InParanoid" id="A0A0D1E7I1"/>
<dbReference type="KEGG" id="uma:UMAG_01534"/>
<reference evidence="2 3" key="1">
    <citation type="journal article" date="2006" name="Nature">
        <title>Insights from the genome of the biotrophic fungal plant pathogen Ustilago maydis.</title>
        <authorList>
            <person name="Kamper J."/>
            <person name="Kahmann R."/>
            <person name="Bolker M."/>
            <person name="Ma L.J."/>
            <person name="Brefort T."/>
            <person name="Saville B.J."/>
            <person name="Banuett F."/>
            <person name="Kronstad J.W."/>
            <person name="Gold S.E."/>
            <person name="Muller O."/>
            <person name="Perlin M.H."/>
            <person name="Wosten H.A."/>
            <person name="de Vries R."/>
            <person name="Ruiz-Herrera J."/>
            <person name="Reynaga-Pena C.G."/>
            <person name="Snetselaar K."/>
            <person name="McCann M."/>
            <person name="Perez-Martin J."/>
            <person name="Feldbrugge M."/>
            <person name="Basse C.W."/>
            <person name="Steinberg G."/>
            <person name="Ibeas J.I."/>
            <person name="Holloman W."/>
            <person name="Guzman P."/>
            <person name="Farman M."/>
            <person name="Stajich J.E."/>
            <person name="Sentandreu R."/>
            <person name="Gonzalez-Prieto J.M."/>
            <person name="Kennell J.C."/>
            <person name="Molina L."/>
            <person name="Schirawski J."/>
            <person name="Mendoza-Mendoza A."/>
            <person name="Greilinger D."/>
            <person name="Munch K."/>
            <person name="Rossel N."/>
            <person name="Scherer M."/>
            <person name="Vranes M."/>
            <person name="Ladendorf O."/>
            <person name="Vincon V."/>
            <person name="Fuchs U."/>
            <person name="Sandrock B."/>
            <person name="Meng S."/>
            <person name="Ho E.C."/>
            <person name="Cahill M.J."/>
            <person name="Boyce K.J."/>
            <person name="Klose J."/>
            <person name="Klosterman S.J."/>
            <person name="Deelstra H.J."/>
            <person name="Ortiz-Castellanos L."/>
            <person name="Li W."/>
            <person name="Sanchez-Alonso P."/>
            <person name="Schreier P.H."/>
            <person name="Hauser-Hahn I."/>
            <person name="Vaupel M."/>
            <person name="Koopmann E."/>
            <person name="Friedrich G."/>
            <person name="Voss H."/>
            <person name="Schluter T."/>
            <person name="Margolis J."/>
            <person name="Platt D."/>
            <person name="Swimmer C."/>
            <person name="Gnirke A."/>
            <person name="Chen F."/>
            <person name="Vysotskaia V."/>
            <person name="Mannhaupt G."/>
            <person name="Guldener U."/>
            <person name="Munsterkotter M."/>
            <person name="Haase D."/>
            <person name="Oesterheld M."/>
            <person name="Mewes H.W."/>
            <person name="Mauceli E.W."/>
            <person name="DeCaprio D."/>
            <person name="Wade C.M."/>
            <person name="Butler J."/>
            <person name="Young S."/>
            <person name="Jaffe D.B."/>
            <person name="Calvo S."/>
            <person name="Nusbaum C."/>
            <person name="Galagan J."/>
            <person name="Birren B.W."/>
        </authorList>
    </citation>
    <scope>NUCLEOTIDE SEQUENCE [LARGE SCALE GENOMIC DNA]</scope>
    <source>
        <strain evidence="3">DSM 14603 / FGSC 9021 / UM521</strain>
    </source>
</reference>
<dbReference type="VEuPathDB" id="FungiDB:UMAG_01534"/>
<dbReference type="EMBL" id="CM003142">
    <property type="protein sequence ID" value="KIS70365.1"/>
    <property type="molecule type" value="Genomic_DNA"/>
</dbReference>
<sequence>MGVSSTARLPSLGAQSIPPLFSHLQHTSNAKVVARWSITIRSFRAIPVPTNAWPPANEFDSSFSPIPSQAASVTAGQNTTSSSGSSAAAQYSGPTSSGGAGSSASGAPPLTKPRTMWQVQLSDHPGVLFVIVEDSGRSSRAKVWRDWELSTKQWKKQKRRENAARREKEQKAVRDKAQLELNAAVHSTTAAADLSEIKSNEQTEAQDHKHVAVKESAEPMDEDAPTSLITDGDAKTDSEFTFSQNTAGSQQVEAGIPALDTTVSMEQAITEPAGPRPKLQLPSHTRYTASAITSSMSAMLSSLNLPPPHGAPVGTAGPGAWVPRGAAVSIEGLVLEINSQSLNALPGISPSLASLSTTEDAALITSSTEAGAGGAGRGGADWRVRVGSVVGGGGRSAGAIIEAEFLPASTLLPTSKFMHDFLFSLFPPGFIPVPPPAASVPAAGIPNVASLHGSAAASQTGSAVGTPRINNATLGTIPTSNGNALSTSAVTSGSGFSYTIGGSAGASAAPNRHLNIPVVSDQLWEEVVPQSGEGWRRRVVKRSRQMTLTARAQRRQRKEGAKPSTAHNGRVAQDNSGSTDVFGWHTFGSDDEEDASTTAHMNGDWQDQDDSQVSSSDSETEPTLDSSSGAVTGAGGLTGTAVTMQQVDEADDDDDDDRPLGAPIWSNANRTPATSTTNPTAAPATPPGATKKEDTAQLIFQGLRPDEADSTAEDGWSGIERGRRIAFQYVQMLRAEGII</sequence>
<dbReference type="AlphaFoldDB" id="A0A0D1E7I1"/>
<feature type="compositionally biased region" description="Basic and acidic residues" evidence="1">
    <location>
        <begin position="195"/>
        <end position="217"/>
    </location>
</feature>
<dbReference type="eggNOG" id="ENOG502SY8G">
    <property type="taxonomic scope" value="Eukaryota"/>
</dbReference>
<dbReference type="STRING" id="237631.A0A0D1E7I1"/>
<feature type="region of interest" description="Disordered" evidence="1">
    <location>
        <begin position="189"/>
        <end position="227"/>
    </location>
</feature>
<dbReference type="OMA" id="RIAFQYV"/>
<dbReference type="GeneID" id="23562516"/>
<proteinExistence type="predicted"/>
<keyword evidence="3" id="KW-1185">Reference proteome</keyword>
<feature type="region of interest" description="Disordered" evidence="1">
    <location>
        <begin position="546"/>
        <end position="636"/>
    </location>
</feature>
<dbReference type="RefSeq" id="XP_011387569.1">
    <property type="nucleotide sequence ID" value="XM_011389267.1"/>
</dbReference>
<feature type="region of interest" description="Disordered" evidence="1">
    <location>
        <begin position="152"/>
        <end position="173"/>
    </location>
</feature>
<name>A0A0D1E7I1_MYCMD</name>
<gene>
    <name evidence="2" type="ORF">UMAG_01534</name>
</gene>
<evidence type="ECO:0000313" key="2">
    <source>
        <dbReference type="EMBL" id="KIS70365.1"/>
    </source>
</evidence>